<accession>A0ACC0G5X2</accession>
<keyword evidence="2" id="KW-1185">Reference proteome</keyword>
<reference evidence="1 2" key="1">
    <citation type="journal article" date="2022" name="Plant J.">
        <title>Chromosome-level genome of Camellia lanceoleosa provides a valuable resource for understanding genome evolution and self-incompatibility.</title>
        <authorList>
            <person name="Gong W."/>
            <person name="Xiao S."/>
            <person name="Wang L."/>
            <person name="Liao Z."/>
            <person name="Chang Y."/>
            <person name="Mo W."/>
            <person name="Hu G."/>
            <person name="Li W."/>
            <person name="Zhao G."/>
            <person name="Zhu H."/>
            <person name="Hu X."/>
            <person name="Ji K."/>
            <person name="Xiang X."/>
            <person name="Song Q."/>
            <person name="Yuan D."/>
            <person name="Jin S."/>
            <person name="Zhang L."/>
        </authorList>
    </citation>
    <scope>NUCLEOTIDE SEQUENCE [LARGE SCALE GENOMIC DNA]</scope>
    <source>
        <strain evidence="1">SQ_2022a</strain>
    </source>
</reference>
<sequence length="160" mass="17822">MARIKPQAPLQQSKKKKGPSRIGAATVILYSLTIVILEENGIDLAKMKVLTRKMKELGIDSNLCKPRQYNHLICPMCKGGDSVEKSLSLFINANGNLALWTCFQAKCGWRGNTGYQTYVNGKSMSERISHILEVKQTREITEKSLDLEPTCSEVAVVRHA</sequence>
<comment type="caution">
    <text evidence="1">The sequence shown here is derived from an EMBL/GenBank/DDBJ whole genome shotgun (WGS) entry which is preliminary data.</text>
</comment>
<dbReference type="EMBL" id="CM045767">
    <property type="protein sequence ID" value="KAI7996440.1"/>
    <property type="molecule type" value="Genomic_DNA"/>
</dbReference>
<evidence type="ECO:0000313" key="2">
    <source>
        <dbReference type="Proteomes" id="UP001060215"/>
    </source>
</evidence>
<protein>
    <submittedName>
        <fullName evidence="1">Uncharacterized protein</fullName>
    </submittedName>
</protein>
<dbReference type="Proteomes" id="UP001060215">
    <property type="component" value="Chromosome 10"/>
</dbReference>
<gene>
    <name evidence="1" type="ORF">LOK49_LG10G02226</name>
</gene>
<proteinExistence type="predicted"/>
<organism evidence="1 2">
    <name type="scientific">Camellia lanceoleosa</name>
    <dbReference type="NCBI Taxonomy" id="1840588"/>
    <lineage>
        <taxon>Eukaryota</taxon>
        <taxon>Viridiplantae</taxon>
        <taxon>Streptophyta</taxon>
        <taxon>Embryophyta</taxon>
        <taxon>Tracheophyta</taxon>
        <taxon>Spermatophyta</taxon>
        <taxon>Magnoliopsida</taxon>
        <taxon>eudicotyledons</taxon>
        <taxon>Gunneridae</taxon>
        <taxon>Pentapetalae</taxon>
        <taxon>asterids</taxon>
        <taxon>Ericales</taxon>
        <taxon>Theaceae</taxon>
        <taxon>Camellia</taxon>
    </lineage>
</organism>
<evidence type="ECO:0000313" key="1">
    <source>
        <dbReference type="EMBL" id="KAI7996440.1"/>
    </source>
</evidence>
<name>A0ACC0G5X2_9ERIC</name>